<dbReference type="KEGG" id="ptc:phytr_7200"/>
<evidence type="ECO:0000259" key="3">
    <source>
        <dbReference type="Pfam" id="PF01464"/>
    </source>
</evidence>
<dbReference type="InterPro" id="IPR008258">
    <property type="entry name" value="Transglycosylase_SLT_dom_1"/>
</dbReference>
<evidence type="ECO:0000256" key="2">
    <source>
        <dbReference type="SAM" id="Phobius"/>
    </source>
</evidence>
<dbReference type="Pfam" id="PF01464">
    <property type="entry name" value="SLT"/>
    <property type="match status" value="1"/>
</dbReference>
<dbReference type="AlphaFoldDB" id="A0A2P1P8R1"/>
<dbReference type="Gene3D" id="1.10.530.10">
    <property type="match status" value="1"/>
</dbReference>
<evidence type="ECO:0000313" key="4">
    <source>
        <dbReference type="EMBL" id="AVP87659.1"/>
    </source>
</evidence>
<keyword evidence="2" id="KW-0812">Transmembrane</keyword>
<keyword evidence="5" id="KW-1185">Reference proteome</keyword>
<reference evidence="4 5" key="1">
    <citation type="submission" date="2018-03" db="EMBL/GenBank/DDBJ databases">
        <title>A gene transfer event suggests a long-term partnership between eustigmatophyte algae and a novel lineage of endosymbiotic bacteria.</title>
        <authorList>
            <person name="Yurchenko T."/>
            <person name="Sevcikova T."/>
            <person name="Pribyl P."/>
            <person name="El Karkouri K."/>
            <person name="Klimes V."/>
            <person name="Amaral R."/>
            <person name="Zbrankova V."/>
            <person name="Kim E."/>
            <person name="Raoult D."/>
            <person name="Santos L.M.A."/>
            <person name="Elias M."/>
        </authorList>
    </citation>
    <scope>NUCLEOTIDE SEQUENCE [LARGE SCALE GENOMIC DNA]</scope>
    <source>
        <strain evidence="4">CCALA 838</strain>
    </source>
</reference>
<dbReference type="Proteomes" id="UP000241762">
    <property type="component" value="Chromosome"/>
</dbReference>
<sequence length="231" mass="26712">MCIFNNPFDFSILNGSKPIVLLGILVYIYDRRYFMKKINILLFVILSFAAGIVNAADHEMHQALKCTRFFSYYERKYNIPRDTLHSIALQESGKVHSHHKMKIVWPWAVNSGGKSYYFSTKREAVKFVRSQLRKGNKKIDVGCMQISMLYHSQNFKSVEHALDPKSNIDYAASLLATKYAQVGSWPKAIAHYHSASARGDKYSKSVFKIASNLSQNKKAIMRYYLKKRHRN</sequence>
<evidence type="ECO:0000256" key="1">
    <source>
        <dbReference type="ARBA" id="ARBA00009387"/>
    </source>
</evidence>
<gene>
    <name evidence="4" type="ORF">phytr_7200</name>
</gene>
<name>A0A2P1P8R1_9RICK</name>
<keyword evidence="2" id="KW-0472">Membrane</keyword>
<feature type="transmembrane region" description="Helical" evidence="2">
    <location>
        <begin position="38"/>
        <end position="56"/>
    </location>
</feature>
<dbReference type="EMBL" id="CP027845">
    <property type="protein sequence ID" value="AVP87659.1"/>
    <property type="molecule type" value="Genomic_DNA"/>
</dbReference>
<protein>
    <recommendedName>
        <fullName evidence="3">Transglycosylase SLT domain-containing protein</fullName>
    </recommendedName>
</protein>
<comment type="similarity">
    <text evidence="1">Belongs to the virb1 family.</text>
</comment>
<proteinExistence type="inferred from homology"/>
<dbReference type="InterPro" id="IPR023346">
    <property type="entry name" value="Lysozyme-like_dom_sf"/>
</dbReference>
<keyword evidence="2" id="KW-1133">Transmembrane helix</keyword>
<accession>A0A2P1P8R1</accession>
<feature type="domain" description="Transglycosylase SLT" evidence="3">
    <location>
        <begin position="70"/>
        <end position="206"/>
    </location>
</feature>
<organism evidence="4 5">
    <name type="scientific">Candidatus Phycorickettsia trachydisci</name>
    <dbReference type="NCBI Taxonomy" id="2115978"/>
    <lineage>
        <taxon>Bacteria</taxon>
        <taxon>Pseudomonadati</taxon>
        <taxon>Pseudomonadota</taxon>
        <taxon>Alphaproteobacteria</taxon>
        <taxon>Rickettsiales</taxon>
        <taxon>Rickettsiaceae</taxon>
        <taxon>Candidatus Phycorickettsia</taxon>
    </lineage>
</organism>
<dbReference type="SUPFAM" id="SSF53955">
    <property type="entry name" value="Lysozyme-like"/>
    <property type="match status" value="1"/>
</dbReference>
<evidence type="ECO:0000313" key="5">
    <source>
        <dbReference type="Proteomes" id="UP000241762"/>
    </source>
</evidence>
<feature type="transmembrane region" description="Helical" evidence="2">
    <location>
        <begin position="12"/>
        <end position="29"/>
    </location>
</feature>